<dbReference type="EMBL" id="CP016808">
    <property type="protein sequence ID" value="ANY66207.1"/>
    <property type="molecule type" value="Genomic_DNA"/>
</dbReference>
<dbReference type="InterPro" id="IPR029479">
    <property type="entry name" value="Nitroreductase"/>
</dbReference>
<dbReference type="AlphaFoldDB" id="A0A1B2DER6"/>
<feature type="domain" description="Nitroreductase" evidence="6">
    <location>
        <begin position="11"/>
        <end position="159"/>
    </location>
</feature>
<evidence type="ECO:0000259" key="6">
    <source>
        <dbReference type="Pfam" id="PF00881"/>
    </source>
</evidence>
<dbReference type="InterPro" id="IPR016446">
    <property type="entry name" value="Flavin_OxRdtase_Frp"/>
</dbReference>
<keyword evidence="5" id="KW-0521">NADP</keyword>
<keyword evidence="3 5" id="KW-0288">FMN</keyword>
<dbReference type="NCBIfam" id="NF008033">
    <property type="entry name" value="PRK10765.1"/>
    <property type="match status" value="1"/>
</dbReference>
<evidence type="ECO:0000256" key="2">
    <source>
        <dbReference type="ARBA" id="ARBA00022630"/>
    </source>
</evidence>
<keyword evidence="4 5" id="KW-0560">Oxidoreductase</keyword>
<reference evidence="7" key="1">
    <citation type="submission" date="2016-08" db="EMBL/GenBank/DDBJ databases">
        <title>Complete Genome Seqeunce of Paenibacillus sp. BIHB 4019 from tea rhizoplane.</title>
        <authorList>
            <person name="Thakur R."/>
            <person name="Swarnkar M.K."/>
            <person name="Gulati A."/>
        </authorList>
    </citation>
    <scope>NUCLEOTIDE SEQUENCE [LARGE SCALE GENOMIC DNA]</scope>
    <source>
        <strain evidence="7">BIHB4019</strain>
    </source>
</reference>
<sequence>MNRTIELLCNHTSIRSFTNQPLTKEQGEAIFLAANQTSSFSLLQAVSILRVTDPELRKKVMQLSVNQSYIEEAAEFWIFCADFNRNHQIAPEVDLEYIEFLLIGSFDAGLMAQNALTAAESMGLGGVFIGGVRSNIDELSEVLHLPKYVIPLVGLCIGHPSGDKPGMKPRLPQSMIMFDDQYQILAKEKLAIYDETMREYYESRPVTAPFTVKKVQGWSGHIQDHLQRSIQPGMLDYLRKQGYAKK</sequence>
<accession>A0A1B2DER6</accession>
<dbReference type="Gene3D" id="3.40.109.10">
    <property type="entry name" value="NADH Oxidase"/>
    <property type="match status" value="1"/>
</dbReference>
<dbReference type="InterPro" id="IPR000415">
    <property type="entry name" value="Nitroreductase-like"/>
</dbReference>
<evidence type="ECO:0000256" key="1">
    <source>
        <dbReference type="ARBA" id="ARBA00008366"/>
    </source>
</evidence>
<organism evidence="7">
    <name type="scientific">Paenibacillus sp. BIHB 4019</name>
    <dbReference type="NCBI Taxonomy" id="1870819"/>
    <lineage>
        <taxon>Bacteria</taxon>
        <taxon>Bacillati</taxon>
        <taxon>Bacillota</taxon>
        <taxon>Bacilli</taxon>
        <taxon>Bacillales</taxon>
        <taxon>Paenibacillaceae</taxon>
        <taxon>Paenibacillus</taxon>
    </lineage>
</organism>
<proteinExistence type="inferred from homology"/>
<dbReference type="Pfam" id="PF00881">
    <property type="entry name" value="Nitroreductase"/>
    <property type="match status" value="1"/>
</dbReference>
<dbReference type="GO" id="GO:0016491">
    <property type="term" value="F:oxidoreductase activity"/>
    <property type="evidence" value="ECO:0007669"/>
    <property type="project" value="UniProtKB-UniRule"/>
</dbReference>
<gene>
    <name evidence="7" type="ORF">BBD42_06825</name>
</gene>
<evidence type="ECO:0000256" key="4">
    <source>
        <dbReference type="ARBA" id="ARBA00023002"/>
    </source>
</evidence>
<evidence type="ECO:0000313" key="7">
    <source>
        <dbReference type="EMBL" id="ANY66207.1"/>
    </source>
</evidence>
<dbReference type="PIRSF" id="PIRSF005426">
    <property type="entry name" value="Frp"/>
    <property type="match status" value="1"/>
</dbReference>
<dbReference type="SUPFAM" id="SSF55469">
    <property type="entry name" value="FMN-dependent nitroreductase-like"/>
    <property type="match status" value="1"/>
</dbReference>
<dbReference type="PANTHER" id="PTHR43425">
    <property type="entry name" value="OXYGEN-INSENSITIVE NADPH NITROREDUCTASE"/>
    <property type="match status" value="1"/>
</dbReference>
<dbReference type="PANTHER" id="PTHR43425:SF2">
    <property type="entry name" value="OXYGEN-INSENSITIVE NADPH NITROREDUCTASE"/>
    <property type="match status" value="1"/>
</dbReference>
<keyword evidence="2 5" id="KW-0285">Flavoprotein</keyword>
<evidence type="ECO:0000256" key="3">
    <source>
        <dbReference type="ARBA" id="ARBA00022643"/>
    </source>
</evidence>
<dbReference type="RefSeq" id="WP_099517576.1">
    <property type="nucleotide sequence ID" value="NZ_CP016808.1"/>
</dbReference>
<evidence type="ECO:0000256" key="5">
    <source>
        <dbReference type="PIRNR" id="PIRNR005426"/>
    </source>
</evidence>
<name>A0A1B2DER6_9BACL</name>
<comment type="similarity">
    <text evidence="1 5">Belongs to the flavin oxidoreductase frp family.</text>
</comment>
<dbReference type="CDD" id="cd02146">
    <property type="entry name" value="NfsA-like"/>
    <property type="match status" value="1"/>
</dbReference>
<protein>
    <submittedName>
        <fullName evidence="7">Nitroreductase A</fullName>
    </submittedName>
</protein>